<dbReference type="Proteomes" id="UP000175893">
    <property type="component" value="Chromosome"/>
</dbReference>
<keyword evidence="2" id="KW-0813">Transport</keyword>
<keyword evidence="4 7" id="KW-0067">ATP-binding</keyword>
<dbReference type="RefSeq" id="WP_051355220.1">
    <property type="nucleotide sequence ID" value="NZ_CP016043.1"/>
</dbReference>
<dbReference type="PROSITE" id="PS00211">
    <property type="entry name" value="ABC_TRANSPORTER_1"/>
    <property type="match status" value="1"/>
</dbReference>
<dbReference type="GO" id="GO:0005524">
    <property type="term" value="F:ATP binding"/>
    <property type="evidence" value="ECO:0007669"/>
    <property type="project" value="UniProtKB-KW"/>
</dbReference>
<proteinExistence type="inferred from homology"/>
<reference evidence="7 9" key="2">
    <citation type="submission" date="2018-06" db="EMBL/GenBank/DDBJ databases">
        <authorList>
            <consortium name="Pathogen Informatics"/>
            <person name="Doyle S."/>
        </authorList>
    </citation>
    <scope>NUCLEOTIDE SEQUENCE [LARGE SCALE GENOMIC DNA]</scope>
    <source>
        <strain evidence="7 9">NCTC12121</strain>
    </source>
</reference>
<dbReference type="CDD" id="cd03225">
    <property type="entry name" value="ABC_cobalt_CbiO_domain1"/>
    <property type="match status" value="1"/>
</dbReference>
<keyword evidence="7" id="KW-0378">Hydrolase</keyword>
<keyword evidence="8" id="KW-1185">Reference proteome</keyword>
<dbReference type="InterPro" id="IPR003593">
    <property type="entry name" value="AAA+_ATPase"/>
</dbReference>
<dbReference type="EC" id="3.6.3.-" evidence="7"/>
<keyword evidence="3" id="KW-0547">Nucleotide-binding</keyword>
<protein>
    <submittedName>
        <fullName evidence="6">ABC transporter ATP-binding protein</fullName>
    </submittedName>
    <submittedName>
        <fullName evidence="7">Energy-coupling factor transporter ATP-binding protein EcfA1</fullName>
        <ecNumber evidence="7">3.6.3.-</ecNumber>
    </submittedName>
</protein>
<evidence type="ECO:0000313" key="6">
    <source>
        <dbReference type="EMBL" id="AOV97340.1"/>
    </source>
</evidence>
<dbReference type="GO" id="GO:0043190">
    <property type="term" value="C:ATP-binding cassette (ABC) transporter complex"/>
    <property type="evidence" value="ECO:0007669"/>
    <property type="project" value="TreeGrafter"/>
</dbReference>
<dbReference type="Pfam" id="PF00005">
    <property type="entry name" value="ABC_tran"/>
    <property type="match status" value="1"/>
</dbReference>
<evidence type="ECO:0000259" key="5">
    <source>
        <dbReference type="PROSITE" id="PS50893"/>
    </source>
</evidence>
<evidence type="ECO:0000256" key="3">
    <source>
        <dbReference type="ARBA" id="ARBA00022741"/>
    </source>
</evidence>
<dbReference type="STRING" id="93378.A9798_10470"/>
<dbReference type="InterPro" id="IPR015856">
    <property type="entry name" value="ABC_transpr_CbiO/EcfA_su"/>
</dbReference>
<dbReference type="SUPFAM" id="SSF52540">
    <property type="entry name" value="P-loop containing nucleoside triphosphate hydrolases"/>
    <property type="match status" value="1"/>
</dbReference>
<reference evidence="6 8" key="1">
    <citation type="submission" date="2016-06" db="EMBL/GenBank/DDBJ databases">
        <title>Complete genome sequence of Edwardsiella hoshinae ATCC 35051.</title>
        <authorList>
            <person name="Reichley S.R."/>
            <person name="Waldbieser G.C."/>
            <person name="Lawrence M.L."/>
            <person name="Griffin M.J."/>
        </authorList>
    </citation>
    <scope>NUCLEOTIDE SEQUENCE [LARGE SCALE GENOMIC DNA]</scope>
    <source>
        <strain evidence="6 8">ATCC 35051</strain>
    </source>
</reference>
<gene>
    <name evidence="7" type="primary">ecfA1_2</name>
    <name evidence="6" type="ORF">A9798_10470</name>
    <name evidence="7" type="ORF">NCTC12121_02271</name>
</gene>
<name>A0A376DH89_9GAMM</name>
<dbReference type="InterPro" id="IPR050095">
    <property type="entry name" value="ECF_ABC_transporter_ATP-bd"/>
</dbReference>
<dbReference type="GO" id="GO:0016887">
    <property type="term" value="F:ATP hydrolysis activity"/>
    <property type="evidence" value="ECO:0007669"/>
    <property type="project" value="InterPro"/>
</dbReference>
<dbReference type="Proteomes" id="UP000255248">
    <property type="component" value="Unassembled WGS sequence"/>
</dbReference>
<evidence type="ECO:0000256" key="2">
    <source>
        <dbReference type="ARBA" id="ARBA00022448"/>
    </source>
</evidence>
<accession>A0A376DH89</accession>
<feature type="domain" description="ABC transporter" evidence="5">
    <location>
        <begin position="10"/>
        <end position="251"/>
    </location>
</feature>
<dbReference type="PANTHER" id="PTHR43553:SF24">
    <property type="entry name" value="ENERGY-COUPLING FACTOR TRANSPORTER ATP-BINDING PROTEIN ECFA1"/>
    <property type="match status" value="1"/>
</dbReference>
<comment type="similarity">
    <text evidence="1">Belongs to the ABC transporter superfamily.</text>
</comment>
<dbReference type="Gene3D" id="3.40.50.300">
    <property type="entry name" value="P-loop containing nucleotide triphosphate hydrolases"/>
    <property type="match status" value="1"/>
</dbReference>
<dbReference type="KEGG" id="eho:A9798_10470"/>
<evidence type="ECO:0000256" key="4">
    <source>
        <dbReference type="ARBA" id="ARBA00022840"/>
    </source>
</evidence>
<evidence type="ECO:0000313" key="9">
    <source>
        <dbReference type="Proteomes" id="UP000255248"/>
    </source>
</evidence>
<dbReference type="SMART" id="SM00382">
    <property type="entry name" value="AAA"/>
    <property type="match status" value="1"/>
</dbReference>
<dbReference type="EMBL" id="CP016043">
    <property type="protein sequence ID" value="AOV97340.1"/>
    <property type="molecule type" value="Genomic_DNA"/>
</dbReference>
<dbReference type="InterPro" id="IPR017871">
    <property type="entry name" value="ABC_transporter-like_CS"/>
</dbReference>
<organism evidence="7 9">
    <name type="scientific">Edwardsiella hoshinae</name>
    <dbReference type="NCBI Taxonomy" id="93378"/>
    <lineage>
        <taxon>Bacteria</taxon>
        <taxon>Pseudomonadati</taxon>
        <taxon>Pseudomonadota</taxon>
        <taxon>Gammaproteobacteria</taxon>
        <taxon>Enterobacterales</taxon>
        <taxon>Hafniaceae</taxon>
        <taxon>Edwardsiella</taxon>
    </lineage>
</organism>
<sequence>MKENTPSKIITLKNVSYRYPLTNKKALSHVSYQFEQGKVYGIIGENSGGKTTLCNLLRGLIPFFYHGELEGEVLIDGLDVRHWNETALSIRIGYVFQNPFSQISGIKETVFEEVGIGLENLGIDKALMIDKIITVCQLLKIDSLIQKNPLTLSGGQCQRVAFASIIAMDPDIIIIDEPTSQLDPQGTKDIFEIIKLLKARKKTIILVEHKVDMLAEYCDKILVMQQGELLLHGSTQQVLADPILLQYDVPLPQATLFSHRMHTVGHPLPSIAITNQQAATLLSLSYPHLQLYQE</sequence>
<dbReference type="InterPro" id="IPR003439">
    <property type="entry name" value="ABC_transporter-like_ATP-bd"/>
</dbReference>
<evidence type="ECO:0000313" key="7">
    <source>
        <dbReference type="EMBL" id="STC89634.1"/>
    </source>
</evidence>
<dbReference type="AlphaFoldDB" id="A0A376DH89"/>
<dbReference type="GO" id="GO:0042626">
    <property type="term" value="F:ATPase-coupled transmembrane transporter activity"/>
    <property type="evidence" value="ECO:0007669"/>
    <property type="project" value="TreeGrafter"/>
</dbReference>
<dbReference type="InterPro" id="IPR027417">
    <property type="entry name" value="P-loop_NTPase"/>
</dbReference>
<evidence type="ECO:0000256" key="1">
    <source>
        <dbReference type="ARBA" id="ARBA00005417"/>
    </source>
</evidence>
<evidence type="ECO:0000313" key="8">
    <source>
        <dbReference type="Proteomes" id="UP000175893"/>
    </source>
</evidence>
<dbReference type="PANTHER" id="PTHR43553">
    <property type="entry name" value="HEAVY METAL TRANSPORTER"/>
    <property type="match status" value="1"/>
</dbReference>
<dbReference type="EMBL" id="UFXZ01000001">
    <property type="protein sequence ID" value="STC89634.1"/>
    <property type="molecule type" value="Genomic_DNA"/>
</dbReference>
<dbReference type="PROSITE" id="PS50893">
    <property type="entry name" value="ABC_TRANSPORTER_2"/>
    <property type="match status" value="1"/>
</dbReference>
<dbReference type="OrthoDB" id="5292475at2"/>